<dbReference type="Proteomes" id="UP001176468">
    <property type="component" value="Unassembled WGS sequence"/>
</dbReference>
<comment type="caution">
    <text evidence="1">The sequence shown here is derived from an EMBL/GenBank/DDBJ whole genome shotgun (WGS) entry which is preliminary data.</text>
</comment>
<dbReference type="CDD" id="cd00719">
    <property type="entry name" value="GIY-YIG_SF"/>
    <property type="match status" value="1"/>
</dbReference>
<evidence type="ECO:0000313" key="1">
    <source>
        <dbReference type="EMBL" id="MDO7841093.1"/>
    </source>
</evidence>
<proteinExistence type="predicted"/>
<gene>
    <name evidence="1" type="ORF">Q5H94_02030</name>
</gene>
<sequence>MTYGIPDPCAPVRIGEFMMEDSRFPAVYFLYRYGELVYVGQSTTLKFRIETHLTEGVKIFDSVAYIRCTLDRLVLIESHYIRLHAPRYNDCAIAKKAKERLSWKTNSGRRGAVGSKFEAGPDEDLSNLQFVDAAEMMIPLSDLGEFLHVGESDAAEFRKKGNVADNSVLGLINWVSRNSKRVSEAQQRFENL</sequence>
<dbReference type="EMBL" id="JAUQSZ010000001">
    <property type="protein sequence ID" value="MDO7841093.1"/>
    <property type="molecule type" value="Genomic_DNA"/>
</dbReference>
<reference evidence="1" key="1">
    <citation type="submission" date="2023-07" db="EMBL/GenBank/DDBJ databases">
        <authorList>
            <person name="Kim M.K."/>
        </authorList>
    </citation>
    <scope>NUCLEOTIDE SEQUENCE</scope>
    <source>
        <strain evidence="1">CA1-15</strain>
    </source>
</reference>
<dbReference type="SUPFAM" id="SSF82771">
    <property type="entry name" value="GIY-YIG endonuclease"/>
    <property type="match status" value="1"/>
</dbReference>
<evidence type="ECO:0000313" key="2">
    <source>
        <dbReference type="Proteomes" id="UP001176468"/>
    </source>
</evidence>
<dbReference type="Gene3D" id="3.40.1440.10">
    <property type="entry name" value="GIY-YIG endonuclease"/>
    <property type="match status" value="1"/>
</dbReference>
<dbReference type="InterPro" id="IPR035901">
    <property type="entry name" value="GIY-YIG_endonuc_sf"/>
</dbReference>
<dbReference type="RefSeq" id="WP_304559493.1">
    <property type="nucleotide sequence ID" value="NZ_JAUQSZ010000001.1"/>
</dbReference>
<accession>A0ABT8ZU39</accession>
<keyword evidence="2" id="KW-1185">Reference proteome</keyword>
<evidence type="ECO:0008006" key="3">
    <source>
        <dbReference type="Google" id="ProtNLM"/>
    </source>
</evidence>
<protein>
    <recommendedName>
        <fullName evidence="3">GIY-YIG domain-containing protein</fullName>
    </recommendedName>
</protein>
<name>A0ABT8ZU39_9SPHN</name>
<organism evidence="1 2">
    <name type="scientific">Sphingomonas immobilis</name>
    <dbReference type="NCBI Taxonomy" id="3063997"/>
    <lineage>
        <taxon>Bacteria</taxon>
        <taxon>Pseudomonadati</taxon>
        <taxon>Pseudomonadota</taxon>
        <taxon>Alphaproteobacteria</taxon>
        <taxon>Sphingomonadales</taxon>
        <taxon>Sphingomonadaceae</taxon>
        <taxon>Sphingomonas</taxon>
    </lineage>
</organism>